<accession>A0A2H5QQD2</accession>
<name>A0A2H5QQD2_CITUN</name>
<gene>
    <name evidence="1" type="ORF">CUMW_251930</name>
</gene>
<feature type="non-terminal residue" evidence="1">
    <location>
        <position position="1"/>
    </location>
</feature>
<dbReference type="AlphaFoldDB" id="A0A2H5QQD2"/>
<keyword evidence="2" id="KW-1185">Reference proteome</keyword>
<organism evidence="1 2">
    <name type="scientific">Citrus unshiu</name>
    <name type="common">Satsuma mandarin</name>
    <name type="synonym">Citrus nobilis var. unshiu</name>
    <dbReference type="NCBI Taxonomy" id="55188"/>
    <lineage>
        <taxon>Eukaryota</taxon>
        <taxon>Viridiplantae</taxon>
        <taxon>Streptophyta</taxon>
        <taxon>Embryophyta</taxon>
        <taxon>Tracheophyta</taxon>
        <taxon>Spermatophyta</taxon>
        <taxon>Magnoliopsida</taxon>
        <taxon>eudicotyledons</taxon>
        <taxon>Gunneridae</taxon>
        <taxon>Pentapetalae</taxon>
        <taxon>rosids</taxon>
        <taxon>malvids</taxon>
        <taxon>Sapindales</taxon>
        <taxon>Rutaceae</taxon>
        <taxon>Aurantioideae</taxon>
        <taxon>Citrus</taxon>
    </lineage>
</organism>
<comment type="caution">
    <text evidence="1">The sequence shown here is derived from an EMBL/GenBank/DDBJ whole genome shotgun (WGS) entry which is preliminary data.</text>
</comment>
<protein>
    <submittedName>
        <fullName evidence="1">Uncharacterized protein</fullName>
    </submittedName>
</protein>
<evidence type="ECO:0000313" key="1">
    <source>
        <dbReference type="EMBL" id="GAY66830.1"/>
    </source>
</evidence>
<reference evidence="1 2" key="1">
    <citation type="journal article" date="2017" name="Front. Genet.">
        <title>Draft sequencing of the heterozygous diploid genome of Satsuma (Citrus unshiu Marc.) using a hybrid assembly approach.</title>
        <authorList>
            <person name="Shimizu T."/>
            <person name="Tanizawa Y."/>
            <person name="Mochizuki T."/>
            <person name="Nagasaki H."/>
            <person name="Yoshioka T."/>
            <person name="Toyoda A."/>
            <person name="Fujiyama A."/>
            <person name="Kaminuma E."/>
            <person name="Nakamura Y."/>
        </authorList>
    </citation>
    <scope>NUCLEOTIDE SEQUENCE [LARGE SCALE GENOMIC DNA]</scope>
    <source>
        <strain evidence="2">cv. Miyagawa wase</strain>
    </source>
</reference>
<sequence length="86" mass="9768">DLKQLFKMDGEDSTFGFIEELKEPLIGKEENLEPLGRSSEDSSSGWVSQVIRAPTRKSPNQSVAFIGSLERSAKRIKKPTLRRQYQ</sequence>
<dbReference type="EMBL" id="BDQV01000623">
    <property type="protein sequence ID" value="GAY66830.1"/>
    <property type="molecule type" value="Genomic_DNA"/>
</dbReference>
<proteinExistence type="predicted"/>
<dbReference type="Proteomes" id="UP000236630">
    <property type="component" value="Unassembled WGS sequence"/>
</dbReference>
<evidence type="ECO:0000313" key="2">
    <source>
        <dbReference type="Proteomes" id="UP000236630"/>
    </source>
</evidence>